<name>A0ABN8ED13_CHISP</name>
<proteinExistence type="predicted"/>
<dbReference type="Proteomes" id="UP001153292">
    <property type="component" value="Chromosome 7"/>
</dbReference>
<feature type="coiled-coil region" evidence="1">
    <location>
        <begin position="307"/>
        <end position="348"/>
    </location>
</feature>
<evidence type="ECO:0008006" key="4">
    <source>
        <dbReference type="Google" id="ProtNLM"/>
    </source>
</evidence>
<protein>
    <recommendedName>
        <fullName evidence="4">Calponin-homology (CH) domain-containing protein</fullName>
    </recommendedName>
</protein>
<feature type="coiled-coil region" evidence="1">
    <location>
        <begin position="235"/>
        <end position="269"/>
    </location>
</feature>
<feature type="coiled-coil region" evidence="1">
    <location>
        <begin position="399"/>
        <end position="437"/>
    </location>
</feature>
<gene>
    <name evidence="2" type="ORF">CHILSU_LOCUS10210</name>
</gene>
<keyword evidence="3" id="KW-1185">Reference proteome</keyword>
<dbReference type="EMBL" id="OU963900">
    <property type="protein sequence ID" value="CAH0692715.1"/>
    <property type="molecule type" value="Genomic_DNA"/>
</dbReference>
<evidence type="ECO:0000256" key="1">
    <source>
        <dbReference type="SAM" id="Coils"/>
    </source>
</evidence>
<accession>A0ABN8ED13</accession>
<organism evidence="2 3">
    <name type="scientific">Chilo suppressalis</name>
    <name type="common">Asiatic rice borer moth</name>
    <dbReference type="NCBI Taxonomy" id="168631"/>
    <lineage>
        <taxon>Eukaryota</taxon>
        <taxon>Metazoa</taxon>
        <taxon>Ecdysozoa</taxon>
        <taxon>Arthropoda</taxon>
        <taxon>Hexapoda</taxon>
        <taxon>Insecta</taxon>
        <taxon>Pterygota</taxon>
        <taxon>Neoptera</taxon>
        <taxon>Endopterygota</taxon>
        <taxon>Lepidoptera</taxon>
        <taxon>Glossata</taxon>
        <taxon>Ditrysia</taxon>
        <taxon>Pyraloidea</taxon>
        <taxon>Crambidae</taxon>
        <taxon>Crambinae</taxon>
        <taxon>Chilo</taxon>
    </lineage>
</organism>
<evidence type="ECO:0000313" key="3">
    <source>
        <dbReference type="Proteomes" id="UP001153292"/>
    </source>
</evidence>
<keyword evidence="1" id="KW-0175">Coiled coil</keyword>
<sequence length="440" mass="50673">MESGYEKVTVEKLIGHWNANYPDYPLTLADLKKPHAVMGAVLQVFHRLGIDVDAVLSPPSEGNLNEHIIYYRDLLPAINMKRVINHIVDANLSVTHFLQPTISTSHSILLLLFNLSLFNEERLRDIAPNEEELFGKTDEVKSLEDYKNRLLEMLNEQAEEKGKRAERLEKLAEETKQFNEELAQEKEALDAEKLELDSILKENHQLEVVVEQKKGLKEALLAEVQRKRALRVYDADDIKAQAEKATQNVQEAEEKLNSLRAILMEKEISLKNLQTIKPTLDNSNNLLHEIMKLSESLKDCESGDLDSDSKEGELDVLNTEVTELEAQLAELQTAREEVRTKRQEAKARRLQEQTAAQIALRDAEEKDKICRDRSKKATQRTEEIKQLTAKYEQEKHMGMEELAKIQNDFTKDLKNMEDALLKKVTEAKRRIEDKLRNKNF</sequence>
<evidence type="ECO:0000313" key="2">
    <source>
        <dbReference type="EMBL" id="CAH0692715.1"/>
    </source>
</evidence>
<feature type="coiled-coil region" evidence="1">
    <location>
        <begin position="140"/>
        <end position="202"/>
    </location>
</feature>
<reference evidence="2" key="1">
    <citation type="submission" date="2021-12" db="EMBL/GenBank/DDBJ databases">
        <authorList>
            <person name="King R."/>
        </authorList>
    </citation>
    <scope>NUCLEOTIDE SEQUENCE</scope>
</reference>